<dbReference type="AlphaFoldDB" id="A0A561UAB9"/>
<reference evidence="2 3" key="1">
    <citation type="submission" date="2019-06" db="EMBL/GenBank/DDBJ databases">
        <title>Sequencing the genomes of 1000 actinobacteria strains.</title>
        <authorList>
            <person name="Klenk H.-P."/>
        </authorList>
    </citation>
    <scope>NUCLEOTIDE SEQUENCE [LARGE SCALE GENOMIC DNA]</scope>
    <source>
        <strain evidence="2 3">DSM 44826</strain>
    </source>
</reference>
<evidence type="ECO:0000313" key="2">
    <source>
        <dbReference type="EMBL" id="TWF96298.1"/>
    </source>
</evidence>
<dbReference type="EMBL" id="VIWT01000001">
    <property type="protein sequence ID" value="TWF96298.1"/>
    <property type="molecule type" value="Genomic_DNA"/>
</dbReference>
<evidence type="ECO:0000256" key="1">
    <source>
        <dbReference type="SAM" id="MobiDB-lite"/>
    </source>
</evidence>
<dbReference type="OrthoDB" id="601499at2"/>
<gene>
    <name evidence="2" type="ORF">FHX73_1162</name>
</gene>
<keyword evidence="3" id="KW-1185">Reference proteome</keyword>
<dbReference type="Proteomes" id="UP000317940">
    <property type="component" value="Unassembled WGS sequence"/>
</dbReference>
<evidence type="ECO:0000313" key="3">
    <source>
        <dbReference type="Proteomes" id="UP000317940"/>
    </source>
</evidence>
<organism evidence="2 3">
    <name type="scientific">Kitasatospora viridis</name>
    <dbReference type="NCBI Taxonomy" id="281105"/>
    <lineage>
        <taxon>Bacteria</taxon>
        <taxon>Bacillati</taxon>
        <taxon>Actinomycetota</taxon>
        <taxon>Actinomycetes</taxon>
        <taxon>Kitasatosporales</taxon>
        <taxon>Streptomycetaceae</taxon>
        <taxon>Kitasatospora</taxon>
    </lineage>
</organism>
<protein>
    <recommendedName>
        <fullName evidence="4">Excalibur calcium-binding domain-containing protein</fullName>
    </recommendedName>
</protein>
<comment type="caution">
    <text evidence="2">The sequence shown here is derived from an EMBL/GenBank/DDBJ whole genome shotgun (WGS) entry which is preliminary data.</text>
</comment>
<feature type="region of interest" description="Disordered" evidence="1">
    <location>
        <begin position="37"/>
        <end position="57"/>
    </location>
</feature>
<dbReference type="RefSeq" id="WP_145902679.1">
    <property type="nucleotide sequence ID" value="NZ_BAAAMZ010000020.1"/>
</dbReference>
<proteinExistence type="predicted"/>
<accession>A0A561UAB9</accession>
<sequence length="157" mass="15884">MTVRRPARRRLAGLGRAAAVLGTGAAGLALALTLATPSASSRPVPPGGTSAITQHKPDPHIMDFAQGLGAHPMARSERTDETPVAANADGCDHHYGEVNVCVPSAFPPGVGSAPGARCGWLVRHGYADLAVHGKDDLGLDTNHDGVACGRGDAGAGR</sequence>
<evidence type="ECO:0008006" key="4">
    <source>
        <dbReference type="Google" id="ProtNLM"/>
    </source>
</evidence>
<name>A0A561UAB9_9ACTN</name>